<dbReference type="OrthoDB" id="603691at2759"/>
<dbReference type="InterPro" id="IPR001810">
    <property type="entry name" value="F-box_dom"/>
</dbReference>
<dbReference type="Gramene" id="TVU26315">
    <property type="protein sequence ID" value="TVU26315"/>
    <property type="gene ID" value="EJB05_28854"/>
</dbReference>
<reference evidence="2 3" key="1">
    <citation type="journal article" date="2019" name="Sci. Rep.">
        <title>A high-quality genome of Eragrostis curvula grass provides insights into Poaceae evolution and supports new strategies to enhance forage quality.</title>
        <authorList>
            <person name="Carballo J."/>
            <person name="Santos B.A.C.M."/>
            <person name="Zappacosta D."/>
            <person name="Garbus I."/>
            <person name="Selva J.P."/>
            <person name="Gallo C.A."/>
            <person name="Diaz A."/>
            <person name="Albertini E."/>
            <person name="Caccamo M."/>
            <person name="Echenique V."/>
        </authorList>
    </citation>
    <scope>NUCLEOTIDE SEQUENCE [LARGE SCALE GENOMIC DNA]</scope>
    <source>
        <strain evidence="3">cv. Victoria</strain>
        <tissue evidence="2">Leaf</tissue>
    </source>
</reference>
<feature type="domain" description="F-box" evidence="1">
    <location>
        <begin position="23"/>
        <end position="58"/>
    </location>
</feature>
<keyword evidence="3" id="KW-1185">Reference proteome</keyword>
<comment type="caution">
    <text evidence="2">The sequence shown here is derived from an EMBL/GenBank/DDBJ whole genome shotgun (WGS) entry which is preliminary data.</text>
</comment>
<gene>
    <name evidence="2" type="ORF">EJB05_28854</name>
</gene>
<proteinExistence type="predicted"/>
<dbReference type="Pfam" id="PF00646">
    <property type="entry name" value="F-box"/>
    <property type="match status" value="1"/>
</dbReference>
<organism evidence="2 3">
    <name type="scientific">Eragrostis curvula</name>
    <name type="common">weeping love grass</name>
    <dbReference type="NCBI Taxonomy" id="38414"/>
    <lineage>
        <taxon>Eukaryota</taxon>
        <taxon>Viridiplantae</taxon>
        <taxon>Streptophyta</taxon>
        <taxon>Embryophyta</taxon>
        <taxon>Tracheophyta</taxon>
        <taxon>Spermatophyta</taxon>
        <taxon>Magnoliopsida</taxon>
        <taxon>Liliopsida</taxon>
        <taxon>Poales</taxon>
        <taxon>Poaceae</taxon>
        <taxon>PACMAD clade</taxon>
        <taxon>Chloridoideae</taxon>
        <taxon>Eragrostideae</taxon>
        <taxon>Eragrostidinae</taxon>
        <taxon>Eragrostis</taxon>
    </lineage>
</organism>
<dbReference type="InterPro" id="IPR053197">
    <property type="entry name" value="F-box_SCFL_complex_component"/>
</dbReference>
<dbReference type="SUPFAM" id="SSF52047">
    <property type="entry name" value="RNI-like"/>
    <property type="match status" value="1"/>
</dbReference>
<dbReference type="Gene3D" id="3.80.10.10">
    <property type="entry name" value="Ribonuclease Inhibitor"/>
    <property type="match status" value="1"/>
</dbReference>
<dbReference type="InterPro" id="IPR032675">
    <property type="entry name" value="LRR_dom_sf"/>
</dbReference>
<dbReference type="SUPFAM" id="SSF81383">
    <property type="entry name" value="F-box domain"/>
    <property type="match status" value="1"/>
</dbReference>
<evidence type="ECO:0000313" key="2">
    <source>
        <dbReference type="EMBL" id="TVU26315.1"/>
    </source>
</evidence>
<dbReference type="PANTHER" id="PTHR34223:SF111">
    <property type="entry name" value="F-BOX DOMAIN CONTAINING PROTEIN, EXPRESSED"/>
    <property type="match status" value="1"/>
</dbReference>
<dbReference type="CDD" id="cd22160">
    <property type="entry name" value="F-box_AtFBL13-like"/>
    <property type="match status" value="1"/>
</dbReference>
<protein>
    <recommendedName>
        <fullName evidence="1">F-box domain-containing protein</fullName>
    </recommendedName>
</protein>
<dbReference type="EMBL" id="RWGY01000013">
    <property type="protein sequence ID" value="TVU26315.1"/>
    <property type="molecule type" value="Genomic_DNA"/>
</dbReference>
<name>A0A5J9US11_9POAL</name>
<dbReference type="AlphaFoldDB" id="A0A5J9US11"/>
<dbReference type="InterPro" id="IPR036047">
    <property type="entry name" value="F-box-like_dom_sf"/>
</dbReference>
<dbReference type="Proteomes" id="UP000324897">
    <property type="component" value="Chromosome 2"/>
</dbReference>
<sequence>MPLRRKNKKRKWVAAAEGDEDRISDLHDDLLRHVLSFLPAHEAVRTCVLSSRWREVWKFTRVLRFTKAETWRSPARFNKFVNDMLSFRDLTPLDEFVFKTYLFMPQIMSDAFNDSEEPVRYAKAWIQYALMRDVQVLKVLVNSRHITWLLNTPLISHNLRTLVLKTVVLDGCSTDFSGCPALEDLKVRDCQILVPKISSQSLRRLRINTCEFSTETCTQIVTPKIISLRLDARKGRVPLFQRMPLLVTAYVRLGDYSRDRCWHSNFGQCGSDACVDCYGNPYGSDSCVLLRSLSNATDLELAAELRSPHHGVAIFKKDMQSAPTFSKLKTLVLHGWVIASKVHTLIPFLRHAPVLEKISIRLYEEQDYITEIEESYRLLEEQSLPSHHLKIIEVSCTSGHFGRVDKIVKFLDTSSTTVQAELLASIHEDSPVSESEMILQRRLHPGAKASEHFVIKWSSGPPASLAIWESHPGPLHLLYRPPVTAQGTENSQVKQSSKRIRKPNSRYPESLWITWSG</sequence>
<dbReference type="Gene3D" id="1.20.1280.50">
    <property type="match status" value="1"/>
</dbReference>
<dbReference type="InterPro" id="IPR053781">
    <property type="entry name" value="F-box_AtFBL13-like"/>
</dbReference>
<dbReference type="PANTHER" id="PTHR34223">
    <property type="entry name" value="OS11G0201299 PROTEIN"/>
    <property type="match status" value="1"/>
</dbReference>
<evidence type="ECO:0000259" key="1">
    <source>
        <dbReference type="Pfam" id="PF00646"/>
    </source>
</evidence>
<accession>A0A5J9US11</accession>
<evidence type="ECO:0000313" key="3">
    <source>
        <dbReference type="Proteomes" id="UP000324897"/>
    </source>
</evidence>